<dbReference type="InterPro" id="IPR020806">
    <property type="entry name" value="PKS_PP-bd"/>
</dbReference>
<dbReference type="InterPro" id="IPR045851">
    <property type="entry name" value="AMP-bd_C_sf"/>
</dbReference>
<dbReference type="GO" id="GO:0005737">
    <property type="term" value="C:cytoplasm"/>
    <property type="evidence" value="ECO:0007669"/>
    <property type="project" value="TreeGrafter"/>
</dbReference>
<dbReference type="PANTHER" id="PTHR45527">
    <property type="entry name" value="NONRIBOSOMAL PEPTIDE SYNTHETASE"/>
    <property type="match status" value="1"/>
</dbReference>
<reference evidence="5 6" key="1">
    <citation type="submission" date="2015-10" db="EMBL/GenBank/DDBJ databases">
        <authorList>
            <person name="Gilbert D.G."/>
        </authorList>
    </citation>
    <scope>NUCLEOTIDE SEQUENCE [LARGE SCALE GENOMIC DNA]</scope>
    <source>
        <strain evidence="5 6">NRRL B-16712</strain>
    </source>
</reference>
<dbReference type="SUPFAM" id="SSF56801">
    <property type="entry name" value="Acetyl-CoA synthetase-like"/>
    <property type="match status" value="1"/>
</dbReference>
<dbReference type="SUPFAM" id="SSF47336">
    <property type="entry name" value="ACP-like"/>
    <property type="match status" value="1"/>
</dbReference>
<dbReference type="Pfam" id="PF00501">
    <property type="entry name" value="AMP-binding"/>
    <property type="match status" value="1"/>
</dbReference>
<organism evidence="5 6">
    <name type="scientific">Actinoplanes awajinensis subsp. mycoplanecinus</name>
    <dbReference type="NCBI Taxonomy" id="135947"/>
    <lineage>
        <taxon>Bacteria</taxon>
        <taxon>Bacillati</taxon>
        <taxon>Actinomycetota</taxon>
        <taxon>Actinomycetes</taxon>
        <taxon>Micromonosporales</taxon>
        <taxon>Micromonosporaceae</taxon>
        <taxon>Actinoplanes</taxon>
    </lineage>
</organism>
<dbReference type="PROSITE" id="PS00455">
    <property type="entry name" value="AMP_BINDING"/>
    <property type="match status" value="1"/>
</dbReference>
<dbReference type="Proteomes" id="UP000053244">
    <property type="component" value="Unassembled WGS sequence"/>
</dbReference>
<dbReference type="FunFam" id="1.10.1200.10:FF:000016">
    <property type="entry name" value="Non-ribosomal peptide synthase"/>
    <property type="match status" value="1"/>
</dbReference>
<dbReference type="GO" id="GO:0031177">
    <property type="term" value="F:phosphopantetheine binding"/>
    <property type="evidence" value="ECO:0007669"/>
    <property type="project" value="InterPro"/>
</dbReference>
<evidence type="ECO:0000256" key="3">
    <source>
        <dbReference type="ARBA" id="ARBA00022553"/>
    </source>
</evidence>
<name>A0A101JFM5_9ACTN</name>
<dbReference type="PRINTS" id="PR00154">
    <property type="entry name" value="AMPBINDING"/>
</dbReference>
<evidence type="ECO:0000313" key="6">
    <source>
        <dbReference type="Proteomes" id="UP000053244"/>
    </source>
</evidence>
<proteinExistence type="predicted"/>
<evidence type="ECO:0000256" key="1">
    <source>
        <dbReference type="ARBA" id="ARBA00001957"/>
    </source>
</evidence>
<dbReference type="PROSITE" id="PS00012">
    <property type="entry name" value="PHOSPHOPANTETHEINE"/>
    <property type="match status" value="1"/>
</dbReference>
<dbReference type="Pfam" id="PF00550">
    <property type="entry name" value="PP-binding"/>
    <property type="match status" value="1"/>
</dbReference>
<dbReference type="Gene3D" id="3.30.300.30">
    <property type="match status" value="1"/>
</dbReference>
<sequence>MIVALLGILRTGAAYIPLDPEYPEARLRLILADTAPGLLLTERHLAPLFPGYQGELLFLDDLEPDDLDADDLQPGSLAADHLAADEPAAMPADVHPEPVTTAVRGSDLAYIVHTSGSTGRPKGVMISHASLANHAFAVNELFGFGPGDRVLLCRSLSFDASVEEIFPPLLNGATLIVAGDPLRQTFRALTQQLVTTRTTFLSVPTAFWHSWVRESDCLVRLSGESSLRLMIVAGERAQRGALSIWKKHAGDRIRWCNVYGPTEGTVTSTVYEPAPGWETEDFSTVPIGYPIGNVQAHVLGEDMSPVPAGSAGELYIGGAGVAAGYLNEPELTSRRFVPDPFSAEPGARLYRTGDLVRRGPADCLEFLGRGDDQVKVRGYRIEPGEVESVASAHPSVRACAVVDRVDDLGEMRLACFVVADPSAAPAADDLRSHLRRELPWYMIPSSITVLPSLPMTPNRKIDRAALRVLPVTEPLRQHVAPRTTTEKALAQIWEETLQQKDISVVDDFFDIGGHSLVAATIISRVRSTLGLDLPVREFFAAPTIEGLAGVVARRQAMRQAAAQ</sequence>
<dbReference type="Gene3D" id="3.40.50.980">
    <property type="match status" value="2"/>
</dbReference>
<dbReference type="InterPro" id="IPR025110">
    <property type="entry name" value="AMP-bd_C"/>
</dbReference>
<dbReference type="InterPro" id="IPR036736">
    <property type="entry name" value="ACP-like_sf"/>
</dbReference>
<feature type="domain" description="Carrier" evidence="4">
    <location>
        <begin position="480"/>
        <end position="555"/>
    </location>
</feature>
<dbReference type="Gene3D" id="2.30.38.10">
    <property type="entry name" value="Luciferase, Domain 3"/>
    <property type="match status" value="1"/>
</dbReference>
<dbReference type="PROSITE" id="PS50075">
    <property type="entry name" value="CARRIER"/>
    <property type="match status" value="1"/>
</dbReference>
<keyword evidence="2" id="KW-0596">Phosphopantetheine</keyword>
<comment type="caution">
    <text evidence="5">The sequence shown here is derived from an EMBL/GenBank/DDBJ whole genome shotgun (WGS) entry which is preliminary data.</text>
</comment>
<dbReference type="CDD" id="cd05930">
    <property type="entry name" value="A_NRPS"/>
    <property type="match status" value="1"/>
</dbReference>
<dbReference type="Gene3D" id="1.10.1200.10">
    <property type="entry name" value="ACP-like"/>
    <property type="match status" value="1"/>
</dbReference>
<dbReference type="SMART" id="SM00823">
    <property type="entry name" value="PKS_PP"/>
    <property type="match status" value="1"/>
</dbReference>
<dbReference type="InterPro" id="IPR020845">
    <property type="entry name" value="AMP-binding_CS"/>
</dbReference>
<dbReference type="InterPro" id="IPR006162">
    <property type="entry name" value="Ppantetheine_attach_site"/>
</dbReference>
<evidence type="ECO:0000256" key="2">
    <source>
        <dbReference type="ARBA" id="ARBA00022450"/>
    </source>
</evidence>
<dbReference type="InterPro" id="IPR010071">
    <property type="entry name" value="AA_adenyl_dom"/>
</dbReference>
<protein>
    <submittedName>
        <fullName evidence="5">Amino acid adenylation protein</fullName>
    </submittedName>
</protein>
<comment type="cofactor">
    <cofactor evidence="1">
        <name>pantetheine 4'-phosphate</name>
        <dbReference type="ChEBI" id="CHEBI:47942"/>
    </cofactor>
</comment>
<evidence type="ECO:0000313" key="5">
    <source>
        <dbReference type="EMBL" id="KUL25890.1"/>
    </source>
</evidence>
<accession>A0A101JFM5</accession>
<dbReference type="InterPro" id="IPR000873">
    <property type="entry name" value="AMP-dep_synth/lig_dom"/>
</dbReference>
<dbReference type="NCBIfam" id="TIGR01733">
    <property type="entry name" value="AA-adenyl-dom"/>
    <property type="match status" value="1"/>
</dbReference>
<dbReference type="InterPro" id="IPR009081">
    <property type="entry name" value="PP-bd_ACP"/>
</dbReference>
<keyword evidence="6" id="KW-1185">Reference proteome</keyword>
<dbReference type="Pfam" id="PF13193">
    <property type="entry name" value="AMP-binding_C"/>
    <property type="match status" value="1"/>
</dbReference>
<dbReference type="GO" id="GO:0043041">
    <property type="term" value="P:amino acid activation for nonribosomal peptide biosynthetic process"/>
    <property type="evidence" value="ECO:0007669"/>
    <property type="project" value="TreeGrafter"/>
</dbReference>
<keyword evidence="3" id="KW-0597">Phosphoprotein</keyword>
<dbReference type="GO" id="GO:0072330">
    <property type="term" value="P:monocarboxylic acid biosynthetic process"/>
    <property type="evidence" value="ECO:0007669"/>
    <property type="project" value="UniProtKB-ARBA"/>
</dbReference>
<dbReference type="EMBL" id="LLZH01000310">
    <property type="protein sequence ID" value="KUL25890.1"/>
    <property type="molecule type" value="Genomic_DNA"/>
</dbReference>
<gene>
    <name evidence="5" type="ORF">ADL15_39500</name>
</gene>
<dbReference type="AlphaFoldDB" id="A0A101JFM5"/>
<dbReference type="PANTHER" id="PTHR45527:SF1">
    <property type="entry name" value="FATTY ACID SYNTHASE"/>
    <property type="match status" value="1"/>
</dbReference>
<dbReference type="GO" id="GO:0044550">
    <property type="term" value="P:secondary metabolite biosynthetic process"/>
    <property type="evidence" value="ECO:0007669"/>
    <property type="project" value="TreeGrafter"/>
</dbReference>
<dbReference type="InterPro" id="IPR020459">
    <property type="entry name" value="AMP-binding"/>
</dbReference>
<evidence type="ECO:0000259" key="4">
    <source>
        <dbReference type="PROSITE" id="PS50075"/>
    </source>
</evidence>